<proteinExistence type="predicted"/>
<dbReference type="Gene3D" id="3.10.450.50">
    <property type="match status" value="1"/>
</dbReference>
<dbReference type="AlphaFoldDB" id="A0A0Q2N8K8"/>
<reference evidence="2 3" key="1">
    <citation type="submission" date="2015-08" db="EMBL/GenBank/DDBJ databases">
        <title>Antibacterial properties of a collection of Vibrionaceae strains.</title>
        <authorList>
            <person name="Giubergia S."/>
        </authorList>
    </citation>
    <scope>NUCLEOTIDE SEQUENCE [LARGE SCALE GENOMIC DNA]</scope>
    <source>
        <strain evidence="2 3">S0821</strain>
    </source>
</reference>
<evidence type="ECO:0000313" key="2">
    <source>
        <dbReference type="EMBL" id="KQH88127.1"/>
    </source>
</evidence>
<dbReference type="InterPro" id="IPR037401">
    <property type="entry name" value="SnoaL-like"/>
</dbReference>
<keyword evidence="3" id="KW-1185">Reference proteome</keyword>
<dbReference type="SUPFAM" id="SSF54427">
    <property type="entry name" value="NTF2-like"/>
    <property type="match status" value="1"/>
</dbReference>
<sequence length="129" mass="14823">MELKHLTHAALLAVIEAEHVDEREVERYFASNYQQVADGTVLNLREFKEHLLTLKQLTQSMTVTVVAMAQQDEHVFSRHQVRVEKRTGERSVVEVIAHFQWQAGKIVRCDELSRVIDGDQSDRALASVR</sequence>
<accession>A0A0Q2N8K8</accession>
<protein>
    <recommendedName>
        <fullName evidence="1">SnoaL-like domain-containing protein</fullName>
    </recommendedName>
</protein>
<dbReference type="InParanoid" id="A0A0Q2N8K8"/>
<gene>
    <name evidence="2" type="ORF">AMR76_02240</name>
</gene>
<evidence type="ECO:0000259" key="1">
    <source>
        <dbReference type="Pfam" id="PF12680"/>
    </source>
</evidence>
<evidence type="ECO:0000313" key="3">
    <source>
        <dbReference type="Proteomes" id="UP000051221"/>
    </source>
</evidence>
<dbReference type="Proteomes" id="UP000051221">
    <property type="component" value="Unassembled WGS sequence"/>
</dbReference>
<comment type="caution">
    <text evidence="2">The sequence shown here is derived from an EMBL/GenBank/DDBJ whole genome shotgun (WGS) entry which is preliminary data.</text>
</comment>
<name>A0A0Q2N8K8_VIBFU</name>
<dbReference type="EMBL" id="LKHS01000001">
    <property type="protein sequence ID" value="KQH88127.1"/>
    <property type="molecule type" value="Genomic_DNA"/>
</dbReference>
<dbReference type="Pfam" id="PF12680">
    <property type="entry name" value="SnoaL_2"/>
    <property type="match status" value="1"/>
</dbReference>
<dbReference type="RefSeq" id="WP_055465134.1">
    <property type="nucleotide sequence ID" value="NZ_LKHS01000001.1"/>
</dbReference>
<organism evidence="2 3">
    <name type="scientific">Vibrio furnissii</name>
    <dbReference type="NCBI Taxonomy" id="29494"/>
    <lineage>
        <taxon>Bacteria</taxon>
        <taxon>Pseudomonadati</taxon>
        <taxon>Pseudomonadota</taxon>
        <taxon>Gammaproteobacteria</taxon>
        <taxon>Vibrionales</taxon>
        <taxon>Vibrionaceae</taxon>
        <taxon>Vibrio</taxon>
    </lineage>
</organism>
<dbReference type="InterPro" id="IPR032710">
    <property type="entry name" value="NTF2-like_dom_sf"/>
</dbReference>
<feature type="domain" description="SnoaL-like" evidence="1">
    <location>
        <begin position="23"/>
        <end position="108"/>
    </location>
</feature>